<name>A0ABZ2C3W4_9PROT</name>
<proteinExistence type="predicted"/>
<sequence length="159" mass="18133">MRYTVKFLFLSLFIPLSLEARDKNLPIPRFATIRPERANIRVGPGPGYPIEWVVVKSGVPVEITAEFDNWCRLSFSDGSQGWVHRNMLMGKRTAWVMNSDVSLFSTAQENTTILARLEKGLLIDLQKCEGLFCQVKTEGVKGWVKRTDLWGVYPNEKVN</sequence>
<protein>
    <submittedName>
        <fullName evidence="1">SH3-like domain-containing protein</fullName>
    </submittedName>
</protein>
<accession>A0ABZ2C3W4</accession>
<keyword evidence="2" id="KW-1185">Reference proteome</keyword>
<reference evidence="1 2" key="1">
    <citation type="journal article" date="2024" name="Environ. Microbiol.">
        <title>Novel evolutionary insights on the interactions of the Holosporales (Alphaproteobacteria) with eukaryotic hosts from comparative genomics.</title>
        <authorList>
            <person name="Giovannini M."/>
            <person name="Petroni G."/>
            <person name="Castelli M."/>
        </authorList>
    </citation>
    <scope>NUCLEOTIDE SEQUENCE [LARGE SCALE GENOMIC DNA]</scope>
    <source>
        <strain evidence="1 2">US_Bl 15I1</strain>
    </source>
</reference>
<gene>
    <name evidence="1" type="ORF">Bealeia1_01341</name>
</gene>
<dbReference type="InterPro" id="IPR010466">
    <property type="entry name" value="DUF1058"/>
</dbReference>
<evidence type="ECO:0000313" key="2">
    <source>
        <dbReference type="Proteomes" id="UP001330434"/>
    </source>
</evidence>
<dbReference type="RefSeq" id="WP_331255928.1">
    <property type="nucleotide sequence ID" value="NZ_CP133270.1"/>
</dbReference>
<dbReference type="Gene3D" id="2.30.30.40">
    <property type="entry name" value="SH3 Domains"/>
    <property type="match status" value="1"/>
</dbReference>
<dbReference type="Pfam" id="PF06347">
    <property type="entry name" value="SH3_4"/>
    <property type="match status" value="2"/>
</dbReference>
<dbReference type="Proteomes" id="UP001330434">
    <property type="component" value="Chromosome"/>
</dbReference>
<dbReference type="EMBL" id="CP133270">
    <property type="protein sequence ID" value="WVX67144.1"/>
    <property type="molecule type" value="Genomic_DNA"/>
</dbReference>
<evidence type="ECO:0000313" key="1">
    <source>
        <dbReference type="EMBL" id="WVX67144.1"/>
    </source>
</evidence>
<organism evidence="1 2">
    <name type="scientific">Candidatus Bealeia paramacronuclearis</name>
    <dbReference type="NCBI Taxonomy" id="1921001"/>
    <lineage>
        <taxon>Bacteria</taxon>
        <taxon>Pseudomonadati</taxon>
        <taxon>Pseudomonadota</taxon>
        <taxon>Alphaproteobacteria</taxon>
        <taxon>Holosporales</taxon>
        <taxon>Holosporaceae</taxon>
        <taxon>Candidatus Bealeia</taxon>
    </lineage>
</organism>